<evidence type="ECO:0000313" key="5">
    <source>
        <dbReference type="EMBL" id="SUZ84808.1"/>
    </source>
</evidence>
<reference evidence="5" key="1">
    <citation type="submission" date="2018-05" db="EMBL/GenBank/DDBJ databases">
        <authorList>
            <person name="Lanie J.A."/>
            <person name="Ng W.-L."/>
            <person name="Kazmierczak K.M."/>
            <person name="Andrzejewski T.M."/>
            <person name="Davidsen T.M."/>
            <person name="Wayne K.J."/>
            <person name="Tettelin H."/>
            <person name="Glass J.I."/>
            <person name="Rusch D."/>
            <person name="Podicherti R."/>
            <person name="Tsui H.-C.T."/>
            <person name="Winkler M.E."/>
        </authorList>
    </citation>
    <scope>NUCLEOTIDE SEQUENCE</scope>
</reference>
<evidence type="ECO:0000256" key="2">
    <source>
        <dbReference type="ARBA" id="ARBA00008156"/>
    </source>
</evidence>
<dbReference type="InterPro" id="IPR018391">
    <property type="entry name" value="PQQ_b-propeller_rpt"/>
</dbReference>
<dbReference type="Gene3D" id="2.140.10.10">
    <property type="entry name" value="Quinoprotein alcohol dehydrogenase-like superfamily"/>
    <property type="match status" value="1"/>
</dbReference>
<dbReference type="InterPro" id="IPR011047">
    <property type="entry name" value="Quinoprotein_ADH-like_sf"/>
</dbReference>
<dbReference type="AlphaFoldDB" id="A0A381R1T3"/>
<dbReference type="EMBL" id="UINC01001607">
    <property type="protein sequence ID" value="SUZ84808.1"/>
    <property type="molecule type" value="Genomic_DNA"/>
</dbReference>
<comment type="similarity">
    <text evidence="2">Belongs to the bacterial PQQ dehydrogenase family.</text>
</comment>
<evidence type="ECO:0000256" key="1">
    <source>
        <dbReference type="ARBA" id="ARBA00001931"/>
    </source>
</evidence>
<feature type="domain" description="Pyrrolo-quinoline quinone repeat" evidence="4">
    <location>
        <begin position="83"/>
        <end position="392"/>
    </location>
</feature>
<comment type="cofactor">
    <cofactor evidence="1">
        <name>pyrroloquinoline quinone</name>
        <dbReference type="ChEBI" id="CHEBI:58442"/>
    </cofactor>
</comment>
<keyword evidence="3" id="KW-0560">Oxidoreductase</keyword>
<name>A0A381R1T3_9ZZZZ</name>
<feature type="domain" description="Pyrrolo-quinoline quinone repeat" evidence="4">
    <location>
        <begin position="478"/>
        <end position="565"/>
    </location>
</feature>
<protein>
    <recommendedName>
        <fullName evidence="4">Pyrrolo-quinoline quinone repeat domain-containing protein</fullName>
    </recommendedName>
</protein>
<dbReference type="InterPro" id="IPR002372">
    <property type="entry name" value="PQQ_rpt_dom"/>
</dbReference>
<evidence type="ECO:0000256" key="3">
    <source>
        <dbReference type="ARBA" id="ARBA00023002"/>
    </source>
</evidence>
<organism evidence="5">
    <name type="scientific">marine metagenome</name>
    <dbReference type="NCBI Taxonomy" id="408172"/>
    <lineage>
        <taxon>unclassified sequences</taxon>
        <taxon>metagenomes</taxon>
        <taxon>ecological metagenomes</taxon>
    </lineage>
</organism>
<dbReference type="GO" id="GO:0016491">
    <property type="term" value="F:oxidoreductase activity"/>
    <property type="evidence" value="ECO:0007669"/>
    <property type="project" value="UniProtKB-KW"/>
</dbReference>
<evidence type="ECO:0000259" key="4">
    <source>
        <dbReference type="Pfam" id="PF01011"/>
    </source>
</evidence>
<dbReference type="Pfam" id="PF01011">
    <property type="entry name" value="PQQ"/>
    <property type="match status" value="2"/>
</dbReference>
<dbReference type="PANTHER" id="PTHR32303">
    <property type="entry name" value="QUINOPROTEIN ALCOHOL DEHYDROGENASE (CYTOCHROME C)"/>
    <property type="match status" value="1"/>
</dbReference>
<accession>A0A381R1T3</accession>
<sequence>MKQITLRALACCFLISQLQVEAFAQQDGDDQQAGNSGGVIERYGRNAANNLGSVIADPDSIPLLRDYSPVTDEILQNPPDSDWLTWRRTYNNLGFSTLDQINRQTVSGLQLAWHQPVTPGNNMPTPLVHDGIMFLYSAGDVVLALDATTGEMLWRYSHDGNAVTSHKFGIALHENKVLVPTSDLHMVALNARSGDVIWDHAIEIGNNTGYQLRSAPTVASGQVIQGMAASFVPGGGFIIAIDLETGRETWRFNTLARPGEPGGNTWNNIPLEERQGGSVWNTGAYDPELDLVFYGVSPTYNTGPLLYPLGIEGVSNDALYTNATLALRPNTGELIWYYQHVANDQFDLDWIFERSIVELEIEGEMKKVVVTAGKPGLFDALDAVTGQYLFSVDPGLQNLFSAINPVTGEKINNPNVFPDAEEIRTVCPFYQGGRNWHASSVNNETGFLFVPMFEVCMDTLLDGTGTLLSSGLGTDTVPVPGTDGNYGRLQAIDLKNRELAWQYRQEVVPASASLATAGGLVFLGYLDHGFKAFDQQTGNVLWETQLDAIPAAFPITYSVNGKQYIAIVAGQLNLHTGIWLGLMNQFTGFVPETPGAAALWVFALE</sequence>
<dbReference type="SUPFAM" id="SSF50998">
    <property type="entry name" value="Quinoprotein alcohol dehydrogenase-like"/>
    <property type="match status" value="1"/>
</dbReference>
<dbReference type="SMART" id="SM00564">
    <property type="entry name" value="PQQ"/>
    <property type="match status" value="5"/>
</dbReference>
<proteinExistence type="inferred from homology"/>
<gene>
    <name evidence="5" type="ORF">METZ01_LOCUS37662</name>
</gene>